<organism evidence="1 2">
    <name type="scientific">Actinomadura harenae</name>
    <dbReference type="NCBI Taxonomy" id="2483351"/>
    <lineage>
        <taxon>Bacteria</taxon>
        <taxon>Bacillati</taxon>
        <taxon>Actinomycetota</taxon>
        <taxon>Actinomycetes</taxon>
        <taxon>Streptosporangiales</taxon>
        <taxon>Thermomonosporaceae</taxon>
        <taxon>Actinomadura</taxon>
    </lineage>
</organism>
<sequence length="394" mass="43138">MTDPIRDAARPFHGDSLTALLPATTRVLGLGEPTHGVEAFPELRNELFRHLVEHEGYRSVVLESDCLMALAVDAHVTAGTGVLDETMERGFSHGWGAYPANRELVAWMRAHNQERPPGERLHFYGMDGPLETAGAASPREALTFLYDHLAPHLDLPVSRADLDGLLGADEPWTNPAVMMDPSASVGRTPEARELRLVADDLRALLTAHSPHLIAATSPDDWWRADLHGRAAAGLLRHHAAMADPSPARVGTLMALRDTMMADNLDAIVRREERRGPTLVFSHNSHLQRSRSSMSWDGRRVEWWSAGAITAERLGDRYAVVAANFGTRGSDVPAPGSLEGILSGLPDARSVVDPKRLAEVLDRKPEHRIPADHTYASLDPSTLDLVDAVVFLREV</sequence>
<dbReference type="EMBL" id="RFFG01000047">
    <property type="protein sequence ID" value="RMI40974.1"/>
    <property type="molecule type" value="Genomic_DNA"/>
</dbReference>
<dbReference type="GO" id="GO:0046677">
    <property type="term" value="P:response to antibiotic"/>
    <property type="evidence" value="ECO:0007669"/>
    <property type="project" value="InterPro"/>
</dbReference>
<evidence type="ECO:0000313" key="1">
    <source>
        <dbReference type="EMBL" id="RMI40974.1"/>
    </source>
</evidence>
<dbReference type="Pfam" id="PF05139">
    <property type="entry name" value="Erythro_esteras"/>
    <property type="match status" value="1"/>
</dbReference>
<dbReference type="InterPro" id="IPR052036">
    <property type="entry name" value="Hydrolase/PRTase-associated"/>
</dbReference>
<evidence type="ECO:0000313" key="2">
    <source>
        <dbReference type="Proteomes" id="UP000282674"/>
    </source>
</evidence>
<dbReference type="OrthoDB" id="4329964at2"/>
<protein>
    <submittedName>
        <fullName evidence="1">Erythromycin esterase family protein</fullName>
    </submittedName>
</protein>
<name>A0A3M2LU24_9ACTN</name>
<dbReference type="Gene3D" id="3.30.1870.10">
    <property type="entry name" value="EreA-like, domain 2"/>
    <property type="match status" value="1"/>
</dbReference>
<accession>A0A3M2LU24</accession>
<dbReference type="Proteomes" id="UP000282674">
    <property type="component" value="Unassembled WGS sequence"/>
</dbReference>
<dbReference type="CDD" id="cd14728">
    <property type="entry name" value="Ere-like"/>
    <property type="match status" value="1"/>
</dbReference>
<comment type="caution">
    <text evidence="1">The sequence shown here is derived from an EMBL/GenBank/DDBJ whole genome shotgun (WGS) entry which is preliminary data.</text>
</comment>
<dbReference type="Gene3D" id="3.40.1660.10">
    <property type="entry name" value="EreA-like (biosynthetic domain)"/>
    <property type="match status" value="1"/>
</dbReference>
<dbReference type="PANTHER" id="PTHR31299:SF0">
    <property type="entry name" value="ESTERASE, PUTATIVE (AFU_ORTHOLOGUE AFUA_1G05850)-RELATED"/>
    <property type="match status" value="1"/>
</dbReference>
<dbReference type="RefSeq" id="WP_122196782.1">
    <property type="nucleotide sequence ID" value="NZ_JBHSKC010000012.1"/>
</dbReference>
<dbReference type="InterPro" id="IPR007815">
    <property type="entry name" value="Emycin_Estase"/>
</dbReference>
<gene>
    <name evidence="1" type="ORF">EBO15_24490</name>
</gene>
<reference evidence="1 2" key="1">
    <citation type="submission" date="2018-10" db="EMBL/GenBank/DDBJ databases">
        <title>Isolation from soil.</title>
        <authorList>
            <person name="Hu J."/>
        </authorList>
    </citation>
    <scope>NUCLEOTIDE SEQUENCE [LARGE SCALE GENOMIC DNA]</scope>
    <source>
        <strain evidence="1 2">NEAU-Ht49</strain>
    </source>
</reference>
<dbReference type="PANTHER" id="PTHR31299">
    <property type="entry name" value="ESTERASE, PUTATIVE (AFU_ORTHOLOGUE AFUA_1G05850)-RELATED"/>
    <property type="match status" value="1"/>
</dbReference>
<proteinExistence type="predicted"/>
<dbReference type="SUPFAM" id="SSF159501">
    <property type="entry name" value="EreA/ChaN-like"/>
    <property type="match status" value="1"/>
</dbReference>
<dbReference type="AlphaFoldDB" id="A0A3M2LU24"/>
<keyword evidence="2" id="KW-1185">Reference proteome</keyword>